<feature type="transmembrane region" description="Helical" evidence="1">
    <location>
        <begin position="335"/>
        <end position="358"/>
    </location>
</feature>
<evidence type="ECO:0000313" key="2">
    <source>
        <dbReference type="EMBL" id="KAJ8288333.1"/>
    </source>
</evidence>
<keyword evidence="1" id="KW-0812">Transmembrane</keyword>
<feature type="transmembrane region" description="Helical" evidence="1">
    <location>
        <begin position="239"/>
        <end position="259"/>
    </location>
</feature>
<keyword evidence="3" id="KW-1185">Reference proteome</keyword>
<feature type="transmembrane region" description="Helical" evidence="1">
    <location>
        <begin position="102"/>
        <end position="126"/>
    </location>
</feature>
<dbReference type="Proteomes" id="UP001152803">
    <property type="component" value="Unassembled WGS sequence"/>
</dbReference>
<name>A0A9Q1E2A8_CONCO</name>
<feature type="transmembrane region" description="Helical" evidence="1">
    <location>
        <begin position="168"/>
        <end position="185"/>
    </location>
</feature>
<evidence type="ECO:0000313" key="3">
    <source>
        <dbReference type="Proteomes" id="UP001152803"/>
    </source>
</evidence>
<protein>
    <submittedName>
        <fullName evidence="2">Uncharacterized protein</fullName>
    </submittedName>
</protein>
<keyword evidence="1" id="KW-0472">Membrane</keyword>
<sequence>MAPPQLELGTAVGVVLRAVVGGYALGLATETATEVEKIALTTEGPLVVTAVRVAGVVGPYGAGAMLCCTGLALVFLSAATGLALGARVTVLTAKAGWNPHVALVLVGVVTALGAVAGGAGLGAAVGVVTGEVLSKILCLVLFATEIAILIALTVKWEAKNRLKQMKMFLAKVFITMFMGVVLGLVSADLLTEERGDVLAPVLGLVVVGVILVPVAIQLGTVTERALGKIPGHRQHAGTFLGRLFGKIVALSGYLLGAGAGKGWQTAGVQPLMVTLLHSLAPVALHLAGVVGAALGTVTLGLAEGAKAEGVSVWVCSAVWVLLKALQAVAGQWSTGIMAGALLGASGAAGLSLGAVGVATGAQFGSKGMALAVLGAAGGAVLGSPHKTMRTVGVTVAAASAPRLAGTKEVVMIYCEAAGKARSVVGTQDGAVIGSVALGSAALGSAILGGIGLWTTTFGTAEQFTVLVVSGVILIMDL</sequence>
<dbReference type="EMBL" id="JAFJMO010000001">
    <property type="protein sequence ID" value="KAJ8288333.1"/>
    <property type="molecule type" value="Genomic_DNA"/>
</dbReference>
<keyword evidence="1" id="KW-1133">Transmembrane helix</keyword>
<feature type="transmembrane region" description="Helical" evidence="1">
    <location>
        <begin position="197"/>
        <end position="218"/>
    </location>
</feature>
<feature type="transmembrane region" description="Helical" evidence="1">
    <location>
        <begin position="279"/>
        <end position="302"/>
    </location>
</feature>
<proteinExistence type="predicted"/>
<comment type="caution">
    <text evidence="2">The sequence shown here is derived from an EMBL/GenBank/DDBJ whole genome shotgun (WGS) entry which is preliminary data.</text>
</comment>
<gene>
    <name evidence="2" type="ORF">COCON_G00009920</name>
</gene>
<feature type="transmembrane region" description="Helical" evidence="1">
    <location>
        <begin position="309"/>
        <end position="329"/>
    </location>
</feature>
<reference evidence="2" key="1">
    <citation type="journal article" date="2023" name="Science">
        <title>Genome structures resolve the early diversification of teleost fishes.</title>
        <authorList>
            <person name="Parey E."/>
            <person name="Louis A."/>
            <person name="Montfort J."/>
            <person name="Bouchez O."/>
            <person name="Roques C."/>
            <person name="Iampietro C."/>
            <person name="Lluch J."/>
            <person name="Castinel A."/>
            <person name="Donnadieu C."/>
            <person name="Desvignes T."/>
            <person name="Floi Bucao C."/>
            <person name="Jouanno E."/>
            <person name="Wen M."/>
            <person name="Mejri S."/>
            <person name="Dirks R."/>
            <person name="Jansen H."/>
            <person name="Henkel C."/>
            <person name="Chen W.J."/>
            <person name="Zahm M."/>
            <person name="Cabau C."/>
            <person name="Klopp C."/>
            <person name="Thompson A.W."/>
            <person name="Robinson-Rechavi M."/>
            <person name="Braasch I."/>
            <person name="Lecointre G."/>
            <person name="Bobe J."/>
            <person name="Postlethwait J.H."/>
            <person name="Berthelot C."/>
            <person name="Roest Crollius H."/>
            <person name="Guiguen Y."/>
        </authorList>
    </citation>
    <scope>NUCLEOTIDE SEQUENCE</scope>
    <source>
        <strain evidence="2">Concon-B</strain>
    </source>
</reference>
<dbReference type="AlphaFoldDB" id="A0A9Q1E2A8"/>
<evidence type="ECO:0000256" key="1">
    <source>
        <dbReference type="SAM" id="Phobius"/>
    </source>
</evidence>
<feature type="transmembrane region" description="Helical" evidence="1">
    <location>
        <begin position="429"/>
        <end position="453"/>
    </location>
</feature>
<organism evidence="2 3">
    <name type="scientific">Conger conger</name>
    <name type="common">Conger eel</name>
    <name type="synonym">Muraena conger</name>
    <dbReference type="NCBI Taxonomy" id="82655"/>
    <lineage>
        <taxon>Eukaryota</taxon>
        <taxon>Metazoa</taxon>
        <taxon>Chordata</taxon>
        <taxon>Craniata</taxon>
        <taxon>Vertebrata</taxon>
        <taxon>Euteleostomi</taxon>
        <taxon>Actinopterygii</taxon>
        <taxon>Neopterygii</taxon>
        <taxon>Teleostei</taxon>
        <taxon>Anguilliformes</taxon>
        <taxon>Congridae</taxon>
        <taxon>Conger</taxon>
    </lineage>
</organism>
<feature type="transmembrane region" description="Helical" evidence="1">
    <location>
        <begin position="62"/>
        <end position="90"/>
    </location>
</feature>
<feature type="transmembrane region" description="Helical" evidence="1">
    <location>
        <begin position="132"/>
        <end position="156"/>
    </location>
</feature>
<accession>A0A9Q1E2A8</accession>
<dbReference type="OrthoDB" id="8962307at2759"/>